<keyword evidence="1" id="KW-0812">Transmembrane</keyword>
<proteinExistence type="predicted"/>
<feature type="transmembrane region" description="Helical" evidence="1">
    <location>
        <begin position="12"/>
        <end position="33"/>
    </location>
</feature>
<keyword evidence="1" id="KW-1133">Transmembrane helix</keyword>
<accession>A0AAD3TAQ9</accession>
<keyword evidence="3" id="KW-1185">Reference proteome</keyword>
<evidence type="ECO:0000256" key="1">
    <source>
        <dbReference type="SAM" id="Phobius"/>
    </source>
</evidence>
<dbReference type="EMBL" id="BSYO01000030">
    <property type="protein sequence ID" value="GMH25718.1"/>
    <property type="molecule type" value="Genomic_DNA"/>
</dbReference>
<protein>
    <submittedName>
        <fullName evidence="2">Uncharacterized protein</fullName>
    </submittedName>
</protein>
<name>A0AAD3TAQ9_NEPGR</name>
<evidence type="ECO:0000313" key="3">
    <source>
        <dbReference type="Proteomes" id="UP001279734"/>
    </source>
</evidence>
<gene>
    <name evidence="2" type="ORF">Nepgr_027561</name>
</gene>
<dbReference type="Proteomes" id="UP001279734">
    <property type="component" value="Unassembled WGS sequence"/>
</dbReference>
<sequence length="117" mass="12838">MVGSIFQSLVGFSKLMSGAVQLRAIFLIFLSFLEKIGGLLASIPQIMATSILCFSRDLLVAFGLTTFPYNPMRPRLLISKVVDMTGGVGQRHSKQACMLAMLPTQISMGKISDSFWF</sequence>
<comment type="caution">
    <text evidence="2">The sequence shown here is derived from an EMBL/GenBank/DDBJ whole genome shotgun (WGS) entry which is preliminary data.</text>
</comment>
<dbReference type="AlphaFoldDB" id="A0AAD3TAQ9"/>
<keyword evidence="1" id="KW-0472">Membrane</keyword>
<evidence type="ECO:0000313" key="2">
    <source>
        <dbReference type="EMBL" id="GMH25718.1"/>
    </source>
</evidence>
<organism evidence="2 3">
    <name type="scientific">Nepenthes gracilis</name>
    <name type="common">Slender pitcher plant</name>
    <dbReference type="NCBI Taxonomy" id="150966"/>
    <lineage>
        <taxon>Eukaryota</taxon>
        <taxon>Viridiplantae</taxon>
        <taxon>Streptophyta</taxon>
        <taxon>Embryophyta</taxon>
        <taxon>Tracheophyta</taxon>
        <taxon>Spermatophyta</taxon>
        <taxon>Magnoliopsida</taxon>
        <taxon>eudicotyledons</taxon>
        <taxon>Gunneridae</taxon>
        <taxon>Pentapetalae</taxon>
        <taxon>Caryophyllales</taxon>
        <taxon>Nepenthaceae</taxon>
        <taxon>Nepenthes</taxon>
    </lineage>
</organism>
<reference evidence="2" key="1">
    <citation type="submission" date="2023-05" db="EMBL/GenBank/DDBJ databases">
        <title>Nepenthes gracilis genome sequencing.</title>
        <authorList>
            <person name="Fukushima K."/>
        </authorList>
    </citation>
    <scope>NUCLEOTIDE SEQUENCE</scope>
    <source>
        <strain evidence="2">SING2019-196</strain>
    </source>
</reference>